<proteinExistence type="predicted"/>
<evidence type="ECO:0000259" key="2">
    <source>
        <dbReference type="Pfam" id="PF11926"/>
    </source>
</evidence>
<accession>A0A4Y7J5F7</accession>
<dbReference type="Gramene" id="RZC56057">
    <property type="protein sequence ID" value="RZC56057"/>
    <property type="gene ID" value="C5167_014906"/>
</dbReference>
<dbReference type="Proteomes" id="UP000316621">
    <property type="component" value="Chromosome 3"/>
</dbReference>
<dbReference type="Pfam" id="PF11926">
    <property type="entry name" value="DUF3444"/>
    <property type="match status" value="3"/>
</dbReference>
<feature type="domain" description="DUF3444" evidence="2">
    <location>
        <begin position="148"/>
        <end position="251"/>
    </location>
</feature>
<feature type="domain" description="DUF3444" evidence="2">
    <location>
        <begin position="759"/>
        <end position="926"/>
    </location>
</feature>
<protein>
    <recommendedName>
        <fullName evidence="2">DUF3444 domain-containing protein</fullName>
    </recommendedName>
</protein>
<sequence>MDVHRIKQENELQMHPPPGFAPRFCNGQGNAQGTSAGICNDYDRFHSRIWGLQANINPEDEKADKCNKNAKEVAADDDDLSEQGPETASRIIEVADPEFYGFDRDRTEECLAADQIWAIHDDLDAMPRLYALIRKVYTPFEVKIIWIVCEKDGRNTYKIYPRKGEIWALWNTTWNSDSNNHRQNEYEFVEVLSDYTENMGVMVAYLVKIRGFVCLFKPVIINDSRAIIQIPSDELVRFSHMVPSFRTTGNECEDVPEGYFELDPASLPSILHEVPDNVVVAERIPTSVSSSTTKPCEDSESEFYVFDVDKSHEKFQTDQVWALYDELYSLPKYYARINKVESYPKFKVHIQWPEACTPPKGVIQWLDNKMPTCCGIFSSGETVEFYETARFSHLAKGAVARTRNKYEIYPRKGEVWAIFREFSSELSSSDLQTCQYDIGKVDKVNALNGTIKVLVLEKVFGYVTLFKVQRKAGRESILEISRRELLRFSHQMPAFRLTDEKEGTLRGCWKLDLDAMPVSLSYLETAISDPDTTKEMDSNGVGTNPDIIAEQRHLKPSHLDHCEMKKRSQKSKKRKNLEEQSTADGGRKSTGGNSPTRFADVFHRKRAEGASGLPLGKSKTASVSDGMNRCDGSTFGSKDAAAPAKEMSLDGVDAVPGSVNEQIGIPTLPAHLKMSEIPETEYRNLKDQRSSELSSGASDQPLDKSKAATVSDRVITCDGSTLGSNSATANANKMSLNGVDGIPSNVNEQILSSPAHLKMSKIPATVFCNFDNDRSSEKLRTGQIWTLFCKLDDLPKSYARIESVKHLPVFKLTIKWLEPCDPPKGVISWVDKGMPVCCGTFKVAFGEGVVFDNSISLCHQLSGVPSGDGLYTIYPRVGEVWAMYSKFCSDLRCSNLKTCEYYMVEIVGVVDDCWIIVSVLLSANGSENYIQS</sequence>
<dbReference type="EMBL" id="CM010717">
    <property type="protein sequence ID" value="RZC56057.1"/>
    <property type="molecule type" value="Genomic_DNA"/>
</dbReference>
<dbReference type="PANTHER" id="PTHR45089:SF59">
    <property type="entry name" value="DNAJ HEAT SHOCK N-TERMINAL DOMAIN-CONTAINING PROTEIN"/>
    <property type="match status" value="1"/>
</dbReference>
<feature type="region of interest" description="Disordered" evidence="1">
    <location>
        <begin position="553"/>
        <end position="629"/>
    </location>
</feature>
<feature type="region of interest" description="Disordered" evidence="1">
    <location>
        <begin position="1"/>
        <end position="21"/>
    </location>
</feature>
<dbReference type="PANTHER" id="PTHR45089">
    <property type="entry name" value="DNAJ HEAT SHOCK AMINO-TERMINAL DOMAIN PROTEIN-RELATED"/>
    <property type="match status" value="1"/>
</dbReference>
<feature type="compositionally biased region" description="Basic and acidic residues" evidence="1">
    <location>
        <begin position="1"/>
        <end position="12"/>
    </location>
</feature>
<evidence type="ECO:0000313" key="3">
    <source>
        <dbReference type="EMBL" id="RZC56057.1"/>
    </source>
</evidence>
<evidence type="ECO:0000256" key="1">
    <source>
        <dbReference type="SAM" id="MobiDB-lite"/>
    </source>
</evidence>
<gene>
    <name evidence="3" type="ORF">C5167_014906</name>
</gene>
<evidence type="ECO:0000313" key="4">
    <source>
        <dbReference type="Proteomes" id="UP000316621"/>
    </source>
</evidence>
<organism evidence="3 4">
    <name type="scientific">Papaver somniferum</name>
    <name type="common">Opium poppy</name>
    <dbReference type="NCBI Taxonomy" id="3469"/>
    <lineage>
        <taxon>Eukaryota</taxon>
        <taxon>Viridiplantae</taxon>
        <taxon>Streptophyta</taxon>
        <taxon>Embryophyta</taxon>
        <taxon>Tracheophyta</taxon>
        <taxon>Spermatophyta</taxon>
        <taxon>Magnoliopsida</taxon>
        <taxon>Ranunculales</taxon>
        <taxon>Papaveraceae</taxon>
        <taxon>Papaveroideae</taxon>
        <taxon>Papaver</taxon>
    </lineage>
</organism>
<feature type="domain" description="DUF3444" evidence="2">
    <location>
        <begin position="297"/>
        <end position="500"/>
    </location>
</feature>
<name>A0A4Y7J5F7_PAPSO</name>
<reference evidence="3 4" key="1">
    <citation type="journal article" date="2018" name="Science">
        <title>The opium poppy genome and morphinan production.</title>
        <authorList>
            <person name="Guo L."/>
            <person name="Winzer T."/>
            <person name="Yang X."/>
            <person name="Li Y."/>
            <person name="Ning Z."/>
            <person name="He Z."/>
            <person name="Teodor R."/>
            <person name="Lu Y."/>
            <person name="Bowser T.A."/>
            <person name="Graham I.A."/>
            <person name="Ye K."/>
        </authorList>
    </citation>
    <scope>NUCLEOTIDE SEQUENCE [LARGE SCALE GENOMIC DNA]</scope>
    <source>
        <strain evidence="4">cv. HN1</strain>
        <tissue evidence="3">Leaves</tissue>
    </source>
</reference>
<dbReference type="InterPro" id="IPR024593">
    <property type="entry name" value="DUF3444"/>
</dbReference>
<feature type="compositionally biased region" description="Basic and acidic residues" evidence="1">
    <location>
        <begin position="553"/>
        <end position="566"/>
    </location>
</feature>
<dbReference type="AlphaFoldDB" id="A0A4Y7J5F7"/>
<feature type="region of interest" description="Disordered" evidence="1">
    <location>
        <begin position="684"/>
        <end position="705"/>
    </location>
</feature>
<keyword evidence="4" id="KW-1185">Reference proteome</keyword>